<evidence type="ECO:0000313" key="2">
    <source>
        <dbReference type="EMBL" id="GJT84296.1"/>
    </source>
</evidence>
<reference evidence="2" key="2">
    <citation type="submission" date="2022-01" db="EMBL/GenBank/DDBJ databases">
        <authorList>
            <person name="Yamashiro T."/>
            <person name="Shiraishi A."/>
            <person name="Satake H."/>
            <person name="Nakayama K."/>
        </authorList>
    </citation>
    <scope>NUCLEOTIDE SEQUENCE</scope>
</reference>
<reference evidence="2" key="1">
    <citation type="journal article" date="2022" name="Int. J. Mol. Sci.">
        <title>Draft Genome of Tanacetum Coccineum: Genomic Comparison of Closely Related Tanacetum-Family Plants.</title>
        <authorList>
            <person name="Yamashiro T."/>
            <person name="Shiraishi A."/>
            <person name="Nakayama K."/>
            <person name="Satake H."/>
        </authorList>
    </citation>
    <scope>NUCLEOTIDE SEQUENCE</scope>
</reference>
<dbReference type="PANTHER" id="PTHR33325:SF11">
    <property type="entry name" value="COLD SHOCK DOMAIN-CONTAINING PROTEIN 4-LIKE"/>
    <property type="match status" value="1"/>
</dbReference>
<name>A0ABQ5H9Q3_9ASTR</name>
<evidence type="ECO:0000256" key="1">
    <source>
        <dbReference type="SAM" id="MobiDB-lite"/>
    </source>
</evidence>
<accession>A0ABQ5H9Q3</accession>
<keyword evidence="3" id="KW-1185">Reference proteome</keyword>
<gene>
    <name evidence="2" type="ORF">Tco_1058638</name>
</gene>
<evidence type="ECO:0000313" key="3">
    <source>
        <dbReference type="Proteomes" id="UP001151760"/>
    </source>
</evidence>
<proteinExistence type="predicted"/>
<dbReference type="PANTHER" id="PTHR33325">
    <property type="entry name" value="ZINC FINGER, CCHC-TYPE-RELATED"/>
    <property type="match status" value="1"/>
</dbReference>
<dbReference type="Proteomes" id="UP001151760">
    <property type="component" value="Unassembled WGS sequence"/>
</dbReference>
<dbReference type="EMBL" id="BQNB010019345">
    <property type="protein sequence ID" value="GJT84296.1"/>
    <property type="molecule type" value="Genomic_DNA"/>
</dbReference>
<protein>
    <submittedName>
        <fullName evidence="2">Uncharacterized protein</fullName>
    </submittedName>
</protein>
<organism evidence="2 3">
    <name type="scientific">Tanacetum coccineum</name>
    <dbReference type="NCBI Taxonomy" id="301880"/>
    <lineage>
        <taxon>Eukaryota</taxon>
        <taxon>Viridiplantae</taxon>
        <taxon>Streptophyta</taxon>
        <taxon>Embryophyta</taxon>
        <taxon>Tracheophyta</taxon>
        <taxon>Spermatophyta</taxon>
        <taxon>Magnoliopsida</taxon>
        <taxon>eudicotyledons</taxon>
        <taxon>Gunneridae</taxon>
        <taxon>Pentapetalae</taxon>
        <taxon>asterids</taxon>
        <taxon>campanulids</taxon>
        <taxon>Asterales</taxon>
        <taxon>Asteraceae</taxon>
        <taxon>Asteroideae</taxon>
        <taxon>Anthemideae</taxon>
        <taxon>Anthemidinae</taxon>
        <taxon>Tanacetum</taxon>
    </lineage>
</organism>
<feature type="region of interest" description="Disordered" evidence="1">
    <location>
        <begin position="78"/>
        <end position="99"/>
    </location>
</feature>
<comment type="caution">
    <text evidence="2">The sequence shown here is derived from an EMBL/GenBank/DDBJ whole genome shotgun (WGS) entry which is preliminary data.</text>
</comment>
<feature type="compositionally biased region" description="Basic residues" evidence="1">
    <location>
        <begin position="90"/>
        <end position="99"/>
    </location>
</feature>
<sequence>MSNLVKLEFLALDISGQNYLSWAVDAEIYLAANGLGDTFQAEKETTIEQKAKAMIFLRHHLQENLNIDINVRLHYIQSGSRGRGSDRGRGRGHSRGRGCGKWRGFGQGKGVEVNLAYQDEKIDNFDIDSFGIDSLNVVIVPNVPK</sequence>